<keyword evidence="1" id="KW-0472">Membrane</keyword>
<evidence type="ECO:0000313" key="3">
    <source>
        <dbReference type="Proteomes" id="UP001468798"/>
    </source>
</evidence>
<feature type="transmembrane region" description="Helical" evidence="1">
    <location>
        <begin position="7"/>
        <end position="26"/>
    </location>
</feature>
<accession>A0ABU9NPW5</accession>
<name>A0ABU9NPW5_9FLAO</name>
<evidence type="ECO:0000256" key="1">
    <source>
        <dbReference type="SAM" id="Phobius"/>
    </source>
</evidence>
<protein>
    <submittedName>
        <fullName evidence="2">Uncharacterized protein</fullName>
    </submittedName>
</protein>
<keyword evidence="3" id="KW-1185">Reference proteome</keyword>
<sequence>MKKNSKATFSWIFMILFYLGYTYFIFAKPNIIESKNLIEIKAELAELPIYYESTGDNVPSLDFKIVGTPTNFTIQPCGLQNLNLSQFENMKFRDSISFLTNKESTLYEKIVDEKEVFSFVFRENNSELLKLSDYNICEKSVWKEFFILTFLMIASLIFSLFRKNEATLTKEN</sequence>
<reference evidence="2 3" key="1">
    <citation type="submission" date="2024-03" db="EMBL/GenBank/DDBJ databases">
        <title>Two novel species of the genus Flavobacterium exhibiting potentially degradation of complex polysaccharides.</title>
        <authorList>
            <person name="Lian X."/>
        </authorList>
    </citation>
    <scope>NUCLEOTIDE SEQUENCE [LARGE SCALE GENOMIC DNA]</scope>
    <source>
        <strain evidence="2 3">N6</strain>
    </source>
</reference>
<keyword evidence="1" id="KW-0812">Transmembrane</keyword>
<dbReference type="RefSeq" id="WP_342692293.1">
    <property type="nucleotide sequence ID" value="NZ_JBCGDP010000012.1"/>
</dbReference>
<comment type="caution">
    <text evidence="2">The sequence shown here is derived from an EMBL/GenBank/DDBJ whole genome shotgun (WGS) entry which is preliminary data.</text>
</comment>
<feature type="transmembrane region" description="Helical" evidence="1">
    <location>
        <begin position="141"/>
        <end position="161"/>
    </location>
</feature>
<organism evidence="2 3">
    <name type="scientific">Flavobacterium polysaccharolyticum</name>
    <dbReference type="NCBI Taxonomy" id="3133148"/>
    <lineage>
        <taxon>Bacteria</taxon>
        <taxon>Pseudomonadati</taxon>
        <taxon>Bacteroidota</taxon>
        <taxon>Flavobacteriia</taxon>
        <taxon>Flavobacteriales</taxon>
        <taxon>Flavobacteriaceae</taxon>
        <taxon>Flavobacterium</taxon>
    </lineage>
</organism>
<gene>
    <name evidence="2" type="ORF">WFZ86_12850</name>
</gene>
<dbReference type="Proteomes" id="UP001468798">
    <property type="component" value="Unassembled WGS sequence"/>
</dbReference>
<proteinExistence type="predicted"/>
<evidence type="ECO:0000313" key="2">
    <source>
        <dbReference type="EMBL" id="MEM0577391.1"/>
    </source>
</evidence>
<keyword evidence="1" id="KW-1133">Transmembrane helix</keyword>
<dbReference type="EMBL" id="JBCGDP010000012">
    <property type="protein sequence ID" value="MEM0577391.1"/>
    <property type="molecule type" value="Genomic_DNA"/>
</dbReference>